<evidence type="ECO:0000256" key="2">
    <source>
        <dbReference type="ARBA" id="ARBA00006577"/>
    </source>
</evidence>
<protein>
    <recommendedName>
        <fullName evidence="3 6">peptidylprolyl isomerase</fullName>
        <ecNumber evidence="3 6">5.2.1.8</ecNumber>
    </recommendedName>
</protein>
<feature type="signal peptide" evidence="8">
    <location>
        <begin position="1"/>
        <end position="32"/>
    </location>
</feature>
<comment type="caution">
    <text evidence="10">The sequence shown here is derived from an EMBL/GenBank/DDBJ whole genome shotgun (WGS) entry which is preliminary data.</text>
</comment>
<evidence type="ECO:0000313" key="11">
    <source>
        <dbReference type="Proteomes" id="UP000295371"/>
    </source>
</evidence>
<reference evidence="10 11" key="1">
    <citation type="submission" date="2019-03" db="EMBL/GenBank/DDBJ databases">
        <title>Genomic Encyclopedia of Archaeal and Bacterial Type Strains, Phase II (KMG-II): from individual species to whole genera.</title>
        <authorList>
            <person name="Goeker M."/>
        </authorList>
    </citation>
    <scope>NUCLEOTIDE SEQUENCE [LARGE SCALE GENOMIC DNA]</scope>
    <source>
        <strain evidence="10 11">DSM 24323</strain>
    </source>
</reference>
<evidence type="ECO:0000256" key="1">
    <source>
        <dbReference type="ARBA" id="ARBA00000971"/>
    </source>
</evidence>
<feature type="domain" description="PPIase FKBP-type" evidence="9">
    <location>
        <begin position="113"/>
        <end position="202"/>
    </location>
</feature>
<keyword evidence="4 6" id="KW-0697">Rotamase</keyword>
<dbReference type="PROSITE" id="PS51257">
    <property type="entry name" value="PROKAR_LIPOPROTEIN"/>
    <property type="match status" value="1"/>
</dbReference>
<evidence type="ECO:0000256" key="3">
    <source>
        <dbReference type="ARBA" id="ARBA00013194"/>
    </source>
</evidence>
<dbReference type="Pfam" id="PF00254">
    <property type="entry name" value="FKBP_C"/>
    <property type="match status" value="2"/>
</dbReference>
<evidence type="ECO:0000256" key="6">
    <source>
        <dbReference type="PROSITE-ProRule" id="PRU00277"/>
    </source>
</evidence>
<dbReference type="GO" id="GO:0003755">
    <property type="term" value="F:peptidyl-prolyl cis-trans isomerase activity"/>
    <property type="evidence" value="ECO:0007669"/>
    <property type="project" value="UniProtKB-KW"/>
</dbReference>
<dbReference type="PROSITE" id="PS50059">
    <property type="entry name" value="FKBP_PPIASE"/>
    <property type="match status" value="2"/>
</dbReference>
<keyword evidence="11" id="KW-1185">Reference proteome</keyword>
<comment type="catalytic activity">
    <reaction evidence="1 6">
        <text>[protein]-peptidylproline (omega=180) = [protein]-peptidylproline (omega=0)</text>
        <dbReference type="Rhea" id="RHEA:16237"/>
        <dbReference type="Rhea" id="RHEA-COMP:10747"/>
        <dbReference type="Rhea" id="RHEA-COMP:10748"/>
        <dbReference type="ChEBI" id="CHEBI:83833"/>
        <dbReference type="ChEBI" id="CHEBI:83834"/>
        <dbReference type="EC" id="5.2.1.8"/>
    </reaction>
</comment>
<dbReference type="PANTHER" id="PTHR43811:SF19">
    <property type="entry name" value="39 KDA FK506-BINDING NUCLEAR PROTEIN"/>
    <property type="match status" value="1"/>
</dbReference>
<evidence type="ECO:0000256" key="5">
    <source>
        <dbReference type="ARBA" id="ARBA00023235"/>
    </source>
</evidence>
<sequence>MTSSPVRPLARVRRLALGAAAVAIFAAGCGEAEPAANPNEPDPTVASAAPTAEPSAEESASPEPTVEPADNLDGIEVSDGETPEVTISETPWTIDETRTEVLDEGDGTTVTAESTVEINYVGVNGRTGEVFDSSYEAGQSATFPLTQVITGFQKGLTDQKVGSRVLIAMPGTDGYDASGGSGDGTIQVGDTLVFVVDILDASLTGPEGEEQSAPEGMPTVDEADGAVTVEIPDSEPPTELETATLIKGEGKEVGESDQVTVSYVGYSWRTKEQIDSGQNEATTFDAVIQGWGEGLVGQTVGSRVELVIPPALAYPDGNPTAPTVEAGDTLVYVVDILYSQSPA</sequence>
<accession>A0A4R7J969</accession>
<evidence type="ECO:0000256" key="4">
    <source>
        <dbReference type="ARBA" id="ARBA00023110"/>
    </source>
</evidence>
<keyword evidence="8" id="KW-0732">Signal</keyword>
<feature type="region of interest" description="Disordered" evidence="7">
    <location>
        <begin position="32"/>
        <end position="88"/>
    </location>
</feature>
<dbReference type="EMBL" id="SOAW01000001">
    <property type="protein sequence ID" value="TDT33117.1"/>
    <property type="molecule type" value="Genomic_DNA"/>
</dbReference>
<dbReference type="SUPFAM" id="SSF54534">
    <property type="entry name" value="FKBP-like"/>
    <property type="match status" value="2"/>
</dbReference>
<dbReference type="PANTHER" id="PTHR43811">
    <property type="entry name" value="FKBP-TYPE PEPTIDYL-PROLYL CIS-TRANS ISOMERASE FKPA"/>
    <property type="match status" value="1"/>
</dbReference>
<dbReference type="Gene3D" id="3.10.50.40">
    <property type="match status" value="2"/>
</dbReference>
<organism evidence="10 11">
    <name type="scientific">Naumannella halotolerans</name>
    <dbReference type="NCBI Taxonomy" id="993414"/>
    <lineage>
        <taxon>Bacteria</taxon>
        <taxon>Bacillati</taxon>
        <taxon>Actinomycetota</taxon>
        <taxon>Actinomycetes</taxon>
        <taxon>Propionibacteriales</taxon>
        <taxon>Propionibacteriaceae</taxon>
        <taxon>Naumannella</taxon>
    </lineage>
</organism>
<proteinExistence type="inferred from homology"/>
<dbReference type="InterPro" id="IPR001179">
    <property type="entry name" value="PPIase_FKBP_dom"/>
</dbReference>
<evidence type="ECO:0000256" key="8">
    <source>
        <dbReference type="SAM" id="SignalP"/>
    </source>
</evidence>
<comment type="similarity">
    <text evidence="2">Belongs to the FKBP-type PPIase family.</text>
</comment>
<feature type="domain" description="PPIase FKBP-type" evidence="9">
    <location>
        <begin position="256"/>
        <end position="340"/>
    </location>
</feature>
<dbReference type="EC" id="5.2.1.8" evidence="3 6"/>
<gene>
    <name evidence="10" type="ORF">CLV29_0718</name>
</gene>
<dbReference type="InterPro" id="IPR046357">
    <property type="entry name" value="PPIase_dom_sf"/>
</dbReference>
<keyword evidence="5 6" id="KW-0413">Isomerase</keyword>
<evidence type="ECO:0000256" key="7">
    <source>
        <dbReference type="SAM" id="MobiDB-lite"/>
    </source>
</evidence>
<feature type="chain" id="PRO_5020328416" description="peptidylprolyl isomerase" evidence="8">
    <location>
        <begin position="33"/>
        <end position="343"/>
    </location>
</feature>
<evidence type="ECO:0000259" key="9">
    <source>
        <dbReference type="PROSITE" id="PS50059"/>
    </source>
</evidence>
<feature type="compositionally biased region" description="Low complexity" evidence="7">
    <location>
        <begin position="32"/>
        <end position="69"/>
    </location>
</feature>
<name>A0A4R7J969_9ACTN</name>
<dbReference type="AlphaFoldDB" id="A0A4R7J969"/>
<evidence type="ECO:0000313" key="10">
    <source>
        <dbReference type="EMBL" id="TDT33117.1"/>
    </source>
</evidence>
<dbReference type="Proteomes" id="UP000295371">
    <property type="component" value="Unassembled WGS sequence"/>
</dbReference>